<evidence type="ECO:0000313" key="1">
    <source>
        <dbReference type="EMBL" id="KAJ2771128.1"/>
    </source>
</evidence>
<dbReference type="Proteomes" id="UP001140234">
    <property type="component" value="Unassembled WGS sequence"/>
</dbReference>
<proteinExistence type="predicted"/>
<protein>
    <submittedName>
        <fullName evidence="1">Replication termination factor 2</fullName>
    </submittedName>
</protein>
<accession>A0ACC1K1H8</accession>
<evidence type="ECO:0000313" key="2">
    <source>
        <dbReference type="Proteomes" id="UP001140234"/>
    </source>
</evidence>
<name>A0ACC1K1H8_9FUNG</name>
<keyword evidence="2" id="KW-1185">Reference proteome</keyword>
<sequence length="210" mass="21929">AMSTLCALSNEPLREPIVGDGIGRLYNREAMLVHLLGKGAASGADGVAACAHISGLKDIVTLSLTRNPAGGKARSEAGSRAPGDKPAAPFVCPITMKEMNGSLPFEFLWTCGCVFSAQARREMPDAAACPVCAKPFGAQDVVPVNPLDAEVVASLRTRMAARAAEREKKRAGKPKTKAKPKRKLDSDGQPEPAAAAGLGEKQAKVARTRV</sequence>
<gene>
    <name evidence="1" type="primary">rtf2</name>
    <name evidence="1" type="ORF">IWQ57_002352</name>
</gene>
<organism evidence="1 2">
    <name type="scientific">Coemansia nantahalensis</name>
    <dbReference type="NCBI Taxonomy" id="2789366"/>
    <lineage>
        <taxon>Eukaryota</taxon>
        <taxon>Fungi</taxon>
        <taxon>Fungi incertae sedis</taxon>
        <taxon>Zoopagomycota</taxon>
        <taxon>Kickxellomycotina</taxon>
        <taxon>Kickxellomycetes</taxon>
        <taxon>Kickxellales</taxon>
        <taxon>Kickxellaceae</taxon>
        <taxon>Coemansia</taxon>
    </lineage>
</organism>
<reference evidence="1" key="1">
    <citation type="submission" date="2022-07" db="EMBL/GenBank/DDBJ databases">
        <title>Phylogenomic reconstructions and comparative analyses of Kickxellomycotina fungi.</title>
        <authorList>
            <person name="Reynolds N.K."/>
            <person name="Stajich J.E."/>
            <person name="Barry K."/>
            <person name="Grigoriev I.V."/>
            <person name="Crous P."/>
            <person name="Smith M.E."/>
        </authorList>
    </citation>
    <scope>NUCLEOTIDE SEQUENCE</scope>
    <source>
        <strain evidence="1">CBS 109366</strain>
    </source>
</reference>
<comment type="caution">
    <text evidence="1">The sequence shown here is derived from an EMBL/GenBank/DDBJ whole genome shotgun (WGS) entry which is preliminary data.</text>
</comment>
<dbReference type="EMBL" id="JANBUJ010000592">
    <property type="protein sequence ID" value="KAJ2771128.1"/>
    <property type="molecule type" value="Genomic_DNA"/>
</dbReference>
<feature type="non-terminal residue" evidence="1">
    <location>
        <position position="1"/>
    </location>
</feature>